<evidence type="ECO:0000313" key="3">
    <source>
        <dbReference type="Proteomes" id="UP000256690"/>
    </source>
</evidence>
<name>A0A3D8RZ19_9EURO</name>
<dbReference type="GeneID" id="38116303"/>
<dbReference type="SUPFAM" id="SSF48403">
    <property type="entry name" value="Ankyrin repeat"/>
    <property type="match status" value="1"/>
</dbReference>
<reference evidence="2 3" key="1">
    <citation type="journal article" date="2018" name="IMA Fungus">
        <title>IMA Genome-F 9: Draft genome sequence of Annulohypoxylon stygium, Aspergillus mulundensis, Berkeleyomyces basicola (syn. Thielaviopsis basicola), Ceratocystis smalleyi, two Cercospora beticola strains, Coleophoma cylindrospora, Fusarium fracticaudum, Phialophora cf. hyalina, and Morchella septimelata.</title>
        <authorList>
            <person name="Wingfield B.D."/>
            <person name="Bills G.F."/>
            <person name="Dong Y."/>
            <person name="Huang W."/>
            <person name="Nel W.J."/>
            <person name="Swalarsk-Parry B.S."/>
            <person name="Vaghefi N."/>
            <person name="Wilken P.M."/>
            <person name="An Z."/>
            <person name="de Beer Z.W."/>
            <person name="De Vos L."/>
            <person name="Chen L."/>
            <person name="Duong T.A."/>
            <person name="Gao Y."/>
            <person name="Hammerbacher A."/>
            <person name="Kikkert J.R."/>
            <person name="Li Y."/>
            <person name="Li H."/>
            <person name="Li K."/>
            <person name="Li Q."/>
            <person name="Liu X."/>
            <person name="Ma X."/>
            <person name="Naidoo K."/>
            <person name="Pethybridge S.J."/>
            <person name="Sun J."/>
            <person name="Steenkamp E.T."/>
            <person name="van der Nest M.A."/>
            <person name="van Wyk S."/>
            <person name="Wingfield M.J."/>
            <person name="Xiong C."/>
            <person name="Yue Q."/>
            <person name="Zhang X."/>
        </authorList>
    </citation>
    <scope>NUCLEOTIDE SEQUENCE [LARGE SCALE GENOMIC DNA]</scope>
    <source>
        <strain evidence="2 3">DSM 5745</strain>
    </source>
</reference>
<dbReference type="AlphaFoldDB" id="A0A3D8RZ19"/>
<sequence length="308" mass="34336">MNLRAPAVKRQRGPMEDGEVTDASSERGDLNARAINSRPVVLYHAREYSVETMQLLLKNGADPNNASHDELPAMLEFMWMHKVAGLQILRNHSFNIKWTKTFDLDSSFYGHVVSSKLLKGREIPQCNALHIAAITGSLDCLKYLVKEGVLSNINVPAGLGYTWKKILEYLNSRCCGINALSDLQETPLDIPVQYAMPKYIIDYLAEISATPGSVKTMGIDTRITIKVLGGNDREDLVRIYGEKTLKSERLRVLRKAIETGDLSICKQLRALGCSMDSPLPDCCVPLECALRHGENALALWLIRHNEGE</sequence>
<feature type="region of interest" description="Disordered" evidence="1">
    <location>
        <begin position="1"/>
        <end position="28"/>
    </location>
</feature>
<dbReference type="Proteomes" id="UP000256690">
    <property type="component" value="Unassembled WGS sequence"/>
</dbReference>
<evidence type="ECO:0008006" key="4">
    <source>
        <dbReference type="Google" id="ProtNLM"/>
    </source>
</evidence>
<accession>A0A3D8RZ19</accession>
<proteinExistence type="predicted"/>
<protein>
    <recommendedName>
        <fullName evidence="4">Ankyrin repeat protein</fullName>
    </recommendedName>
</protein>
<dbReference type="Pfam" id="PF00023">
    <property type="entry name" value="Ank"/>
    <property type="match status" value="1"/>
</dbReference>
<comment type="caution">
    <text evidence="2">The sequence shown here is derived from an EMBL/GenBank/DDBJ whole genome shotgun (WGS) entry which is preliminary data.</text>
</comment>
<evidence type="ECO:0000256" key="1">
    <source>
        <dbReference type="SAM" id="MobiDB-lite"/>
    </source>
</evidence>
<organism evidence="2 3">
    <name type="scientific">Aspergillus mulundensis</name>
    <dbReference type="NCBI Taxonomy" id="1810919"/>
    <lineage>
        <taxon>Eukaryota</taxon>
        <taxon>Fungi</taxon>
        <taxon>Dikarya</taxon>
        <taxon>Ascomycota</taxon>
        <taxon>Pezizomycotina</taxon>
        <taxon>Eurotiomycetes</taxon>
        <taxon>Eurotiomycetidae</taxon>
        <taxon>Eurotiales</taxon>
        <taxon>Aspergillaceae</taxon>
        <taxon>Aspergillus</taxon>
        <taxon>Aspergillus subgen. Nidulantes</taxon>
    </lineage>
</organism>
<dbReference type="SMART" id="SM00248">
    <property type="entry name" value="ANK"/>
    <property type="match status" value="3"/>
</dbReference>
<evidence type="ECO:0000313" key="2">
    <source>
        <dbReference type="EMBL" id="RDW79081.1"/>
    </source>
</evidence>
<dbReference type="Gene3D" id="1.25.40.20">
    <property type="entry name" value="Ankyrin repeat-containing domain"/>
    <property type="match status" value="1"/>
</dbReference>
<dbReference type="InterPro" id="IPR002110">
    <property type="entry name" value="Ankyrin_rpt"/>
</dbReference>
<dbReference type="EMBL" id="PVWQ01000006">
    <property type="protein sequence ID" value="RDW79081.1"/>
    <property type="molecule type" value="Genomic_DNA"/>
</dbReference>
<gene>
    <name evidence="2" type="ORF">DSM5745_05933</name>
</gene>
<keyword evidence="3" id="KW-1185">Reference proteome</keyword>
<dbReference type="RefSeq" id="XP_026603781.1">
    <property type="nucleotide sequence ID" value="XM_026747949.1"/>
</dbReference>
<dbReference type="InterPro" id="IPR036770">
    <property type="entry name" value="Ankyrin_rpt-contain_sf"/>
</dbReference>
<dbReference type="OrthoDB" id="426293at2759"/>